<evidence type="ECO:0000313" key="3">
    <source>
        <dbReference type="Proteomes" id="UP001595636"/>
    </source>
</evidence>
<accession>A0ABV7TU62</accession>
<dbReference type="SUPFAM" id="SSF51569">
    <property type="entry name" value="Aldolase"/>
    <property type="match status" value="1"/>
</dbReference>
<evidence type="ECO:0000313" key="2">
    <source>
        <dbReference type="EMBL" id="MFC3626305.1"/>
    </source>
</evidence>
<reference evidence="3" key="1">
    <citation type="journal article" date="2019" name="Int. J. Syst. Evol. Microbiol.">
        <title>The Global Catalogue of Microorganisms (GCM) 10K type strain sequencing project: providing services to taxonomists for standard genome sequencing and annotation.</title>
        <authorList>
            <consortium name="The Broad Institute Genomics Platform"/>
            <consortium name="The Broad Institute Genome Sequencing Center for Infectious Disease"/>
            <person name="Wu L."/>
            <person name="Ma J."/>
        </authorList>
    </citation>
    <scope>NUCLEOTIDE SEQUENCE [LARGE SCALE GENOMIC DNA]</scope>
    <source>
        <strain evidence="3">KCTC 42195</strain>
    </source>
</reference>
<protein>
    <submittedName>
        <fullName evidence="2">N-acetylneuraminate synthase family protein</fullName>
    </submittedName>
</protein>
<dbReference type="RefSeq" id="WP_390278875.1">
    <property type="nucleotide sequence ID" value="NZ_JBHRYH010000018.1"/>
</dbReference>
<dbReference type="PANTHER" id="PTHR42966">
    <property type="entry name" value="N-ACETYLNEURAMINATE SYNTHASE"/>
    <property type="match status" value="1"/>
</dbReference>
<evidence type="ECO:0000259" key="1">
    <source>
        <dbReference type="Pfam" id="PF03102"/>
    </source>
</evidence>
<proteinExistence type="predicted"/>
<dbReference type="Pfam" id="PF03102">
    <property type="entry name" value="NeuB"/>
    <property type="match status" value="1"/>
</dbReference>
<dbReference type="InterPro" id="IPR013132">
    <property type="entry name" value="PseI/NeuA/B-like_N"/>
</dbReference>
<sequence length="66" mass="7024">MSLDTRVGYSDHTAGSEVPLAAVAMGVEEIERHIMLNKSMEGPGHRVSLDPIELRGISETSGSGMI</sequence>
<dbReference type="PANTHER" id="PTHR42966:SF1">
    <property type="entry name" value="SIALIC ACID SYNTHASE"/>
    <property type="match status" value="1"/>
</dbReference>
<dbReference type="Gene3D" id="3.20.20.70">
    <property type="entry name" value="Aldolase class I"/>
    <property type="match status" value="1"/>
</dbReference>
<name>A0ABV7TU62_9NEIS</name>
<dbReference type="EMBL" id="JBHRYH010000018">
    <property type="protein sequence ID" value="MFC3626305.1"/>
    <property type="molecule type" value="Genomic_DNA"/>
</dbReference>
<dbReference type="Proteomes" id="UP001595636">
    <property type="component" value="Unassembled WGS sequence"/>
</dbReference>
<organism evidence="2 3">
    <name type="scientific">Vogesella amnigena</name>
    <dbReference type="NCBI Taxonomy" id="1507449"/>
    <lineage>
        <taxon>Bacteria</taxon>
        <taxon>Pseudomonadati</taxon>
        <taxon>Pseudomonadota</taxon>
        <taxon>Betaproteobacteria</taxon>
        <taxon>Neisseriales</taxon>
        <taxon>Chromobacteriaceae</taxon>
        <taxon>Vogesella</taxon>
    </lineage>
</organism>
<dbReference type="InterPro" id="IPR013785">
    <property type="entry name" value="Aldolase_TIM"/>
</dbReference>
<feature type="domain" description="PseI/NeuA/B-like" evidence="1">
    <location>
        <begin position="4"/>
        <end position="58"/>
    </location>
</feature>
<gene>
    <name evidence="2" type="ORF">ACFOKJ_09195</name>
</gene>
<dbReference type="InterPro" id="IPR051690">
    <property type="entry name" value="PseI-like"/>
</dbReference>
<keyword evidence="3" id="KW-1185">Reference proteome</keyword>
<comment type="caution">
    <text evidence="2">The sequence shown here is derived from an EMBL/GenBank/DDBJ whole genome shotgun (WGS) entry which is preliminary data.</text>
</comment>